<comment type="function">
    <text evidence="5">This is one of the proteins that binds to the 5S RNA in the ribosome where it forms part of the central protuberance.</text>
</comment>
<dbReference type="PANTHER" id="PTHR33284">
    <property type="entry name" value="RIBOSOMAL PROTEIN L25/GLN-TRNA SYNTHETASE, ANTI-CODON-BINDING DOMAIN-CONTAINING PROTEIN"/>
    <property type="match status" value="1"/>
</dbReference>
<comment type="caution">
    <text evidence="9">The sequence shown here is derived from an EMBL/GenBank/DDBJ whole genome shotgun (WGS) entry which is preliminary data.</text>
</comment>
<keyword evidence="10" id="KW-1185">Reference proteome</keyword>
<dbReference type="GO" id="GO:0006412">
    <property type="term" value="P:translation"/>
    <property type="evidence" value="ECO:0007669"/>
    <property type="project" value="UniProtKB-UniRule"/>
</dbReference>
<feature type="compositionally biased region" description="Acidic residues" evidence="6">
    <location>
        <begin position="211"/>
        <end position="231"/>
    </location>
</feature>
<gene>
    <name evidence="5" type="primary">rplY</name>
    <name evidence="5" type="synonym">ctc</name>
    <name evidence="9" type="ORF">DDZ18_10835</name>
</gene>
<protein>
    <recommendedName>
        <fullName evidence="5">Large ribosomal subunit protein bL25</fullName>
    </recommendedName>
    <alternativeName>
        <fullName evidence="5">General stress protein CTC</fullName>
    </alternativeName>
</protein>
<reference evidence="10" key="1">
    <citation type="submission" date="2018-05" db="EMBL/GenBank/DDBJ databases">
        <authorList>
            <person name="Liu B.-T."/>
        </authorList>
    </citation>
    <scope>NUCLEOTIDE SEQUENCE [LARGE SCALE GENOMIC DNA]</scope>
    <source>
        <strain evidence="10">WD6-1</strain>
    </source>
</reference>
<comment type="similarity">
    <text evidence="5">Belongs to the bacterial ribosomal protein bL25 family. CTC subfamily.</text>
</comment>
<evidence type="ECO:0000256" key="5">
    <source>
        <dbReference type="HAMAP-Rule" id="MF_01334"/>
    </source>
</evidence>
<dbReference type="InterPro" id="IPR011035">
    <property type="entry name" value="Ribosomal_bL25/Gln-tRNA_synth"/>
</dbReference>
<evidence type="ECO:0000256" key="2">
    <source>
        <dbReference type="ARBA" id="ARBA00022884"/>
    </source>
</evidence>
<keyword evidence="3 5" id="KW-0689">Ribosomal protein</keyword>
<dbReference type="InterPro" id="IPR020057">
    <property type="entry name" value="Ribosomal_bL25_b-dom"/>
</dbReference>
<name>A0A2U2BRQ4_9PROT</name>
<dbReference type="AlphaFoldDB" id="A0A2U2BRQ4"/>
<sequence length="231" mass="25157">MSDIVLSVEVRERTGKGGARESRRNGEVPGVLYGGGKDPVAISLKSNEVVRALNSGRFLANMVKLDHNGEKQSVLTRDVQFHPVRDEPMHVDFYRVEADTIITVEVPVHVINEEESPGLKIGGVMNMVRHSVEVDCPAGSIPEYLEADVAGLEIGDSVHISSINLPEKVTPTITDRDFTILTIQGSRALVEEEEPAEEEIETEVIAQKGEEGEEAEGEEGGEEGEEGEKSE</sequence>
<keyword evidence="1 5" id="KW-0699">rRNA-binding</keyword>
<feature type="compositionally biased region" description="Acidic residues" evidence="6">
    <location>
        <begin position="191"/>
        <end position="202"/>
    </location>
</feature>
<dbReference type="CDD" id="cd00495">
    <property type="entry name" value="Ribosomal_L25_TL5_CTC"/>
    <property type="match status" value="1"/>
</dbReference>
<feature type="region of interest" description="Disordered" evidence="6">
    <location>
        <begin position="189"/>
        <end position="231"/>
    </location>
</feature>
<dbReference type="GO" id="GO:0022625">
    <property type="term" value="C:cytosolic large ribosomal subunit"/>
    <property type="evidence" value="ECO:0007669"/>
    <property type="project" value="TreeGrafter"/>
</dbReference>
<dbReference type="InterPro" id="IPR020056">
    <property type="entry name" value="Rbsml_bL25/Gln-tRNA_synth_N"/>
</dbReference>
<dbReference type="GO" id="GO:0008097">
    <property type="term" value="F:5S rRNA binding"/>
    <property type="evidence" value="ECO:0007669"/>
    <property type="project" value="InterPro"/>
</dbReference>
<dbReference type="InterPro" id="IPR001021">
    <property type="entry name" value="Ribosomal_bL25_long"/>
</dbReference>
<dbReference type="RefSeq" id="WP_109253420.1">
    <property type="nucleotide sequence ID" value="NZ_QEXV01000005.1"/>
</dbReference>
<dbReference type="Pfam" id="PF01386">
    <property type="entry name" value="Ribosomal_L25p"/>
    <property type="match status" value="1"/>
</dbReference>
<dbReference type="NCBIfam" id="NF004612">
    <property type="entry name" value="PRK05943.1"/>
    <property type="match status" value="1"/>
</dbReference>
<keyword evidence="2 5" id="KW-0694">RNA-binding</keyword>
<dbReference type="HAMAP" id="MF_01334">
    <property type="entry name" value="Ribosomal_bL25_CTC"/>
    <property type="match status" value="1"/>
</dbReference>
<dbReference type="NCBIfam" id="TIGR00731">
    <property type="entry name" value="bL25_bact_ctc"/>
    <property type="match status" value="1"/>
</dbReference>
<evidence type="ECO:0000256" key="3">
    <source>
        <dbReference type="ARBA" id="ARBA00022980"/>
    </source>
</evidence>
<dbReference type="Pfam" id="PF14693">
    <property type="entry name" value="Ribosomal_TL5_C"/>
    <property type="match status" value="1"/>
</dbReference>
<feature type="domain" description="Large ribosomal subunit protein bL25 beta" evidence="8">
    <location>
        <begin position="102"/>
        <end position="186"/>
    </location>
</feature>
<comment type="subunit">
    <text evidence="5">Part of the 50S ribosomal subunit; part of the 5S rRNA/L5/L18/L25 subcomplex. Contacts the 5S rRNA. Binds to the 5S rRNA independently of L5 and L18.</text>
</comment>
<proteinExistence type="inferred from homology"/>
<dbReference type="OrthoDB" id="9806411at2"/>
<evidence type="ECO:0000313" key="10">
    <source>
        <dbReference type="Proteomes" id="UP000245168"/>
    </source>
</evidence>
<dbReference type="InterPro" id="IPR020930">
    <property type="entry name" value="Ribosomal_uL5_bac-type"/>
</dbReference>
<evidence type="ECO:0000256" key="6">
    <source>
        <dbReference type="SAM" id="MobiDB-lite"/>
    </source>
</evidence>
<dbReference type="Proteomes" id="UP000245168">
    <property type="component" value="Unassembled WGS sequence"/>
</dbReference>
<dbReference type="InterPro" id="IPR029751">
    <property type="entry name" value="Ribosomal_L25_dom"/>
</dbReference>
<evidence type="ECO:0000256" key="4">
    <source>
        <dbReference type="ARBA" id="ARBA00023274"/>
    </source>
</evidence>
<dbReference type="SUPFAM" id="SSF50715">
    <property type="entry name" value="Ribosomal protein L25-like"/>
    <property type="match status" value="1"/>
</dbReference>
<organism evidence="9 10">
    <name type="scientific">Marinicauda salina</name>
    <dbReference type="NCBI Taxonomy" id="2135793"/>
    <lineage>
        <taxon>Bacteria</taxon>
        <taxon>Pseudomonadati</taxon>
        <taxon>Pseudomonadota</taxon>
        <taxon>Alphaproteobacteria</taxon>
        <taxon>Maricaulales</taxon>
        <taxon>Maricaulaceae</taxon>
        <taxon>Marinicauda</taxon>
    </lineage>
</organism>
<accession>A0A2U2BRQ4</accession>
<dbReference type="GO" id="GO:0003735">
    <property type="term" value="F:structural constituent of ribosome"/>
    <property type="evidence" value="ECO:0007669"/>
    <property type="project" value="InterPro"/>
</dbReference>
<feature type="domain" description="Large ribosomal subunit protein bL25 L25" evidence="7">
    <location>
        <begin position="6"/>
        <end position="93"/>
    </location>
</feature>
<dbReference type="InterPro" id="IPR037121">
    <property type="entry name" value="Ribosomal_bL25_C"/>
</dbReference>
<dbReference type="Gene3D" id="2.40.240.10">
    <property type="entry name" value="Ribosomal Protein L25, Chain P"/>
    <property type="match status" value="1"/>
</dbReference>
<keyword evidence="4 5" id="KW-0687">Ribonucleoprotein</keyword>
<evidence type="ECO:0000256" key="1">
    <source>
        <dbReference type="ARBA" id="ARBA00022730"/>
    </source>
</evidence>
<dbReference type="Gene3D" id="2.170.120.20">
    <property type="entry name" value="Ribosomal protein L25, beta domain"/>
    <property type="match status" value="1"/>
</dbReference>
<dbReference type="PANTHER" id="PTHR33284:SF1">
    <property type="entry name" value="RIBOSOMAL PROTEIN L25_GLN-TRNA SYNTHETASE, ANTI-CODON-BINDING DOMAIN-CONTAINING PROTEIN"/>
    <property type="match status" value="1"/>
</dbReference>
<dbReference type="NCBIfam" id="NF004128">
    <property type="entry name" value="PRK05618.1-2"/>
    <property type="match status" value="1"/>
</dbReference>
<evidence type="ECO:0000313" key="9">
    <source>
        <dbReference type="EMBL" id="PWE16697.1"/>
    </source>
</evidence>
<evidence type="ECO:0000259" key="7">
    <source>
        <dbReference type="Pfam" id="PF01386"/>
    </source>
</evidence>
<dbReference type="EMBL" id="QEXV01000005">
    <property type="protein sequence ID" value="PWE16697.1"/>
    <property type="molecule type" value="Genomic_DNA"/>
</dbReference>
<evidence type="ECO:0000259" key="8">
    <source>
        <dbReference type="Pfam" id="PF14693"/>
    </source>
</evidence>